<keyword evidence="2" id="KW-1185">Reference proteome</keyword>
<dbReference type="InterPro" id="IPR011029">
    <property type="entry name" value="DEATH-like_dom_sf"/>
</dbReference>
<gene>
    <name evidence="1" type="ORF">LSTR_LSTR012466</name>
</gene>
<dbReference type="Proteomes" id="UP000291343">
    <property type="component" value="Unassembled WGS sequence"/>
</dbReference>
<accession>A0A482XSJ7</accession>
<reference evidence="1 2" key="1">
    <citation type="journal article" date="2017" name="Gigascience">
        <title>Genome sequence of the small brown planthopper, Laodelphax striatellus.</title>
        <authorList>
            <person name="Zhu J."/>
            <person name="Jiang F."/>
            <person name="Wang X."/>
            <person name="Yang P."/>
            <person name="Bao Y."/>
            <person name="Zhao W."/>
            <person name="Wang W."/>
            <person name="Lu H."/>
            <person name="Wang Q."/>
            <person name="Cui N."/>
            <person name="Li J."/>
            <person name="Chen X."/>
            <person name="Luo L."/>
            <person name="Yu J."/>
            <person name="Kang L."/>
            <person name="Cui F."/>
        </authorList>
    </citation>
    <scope>NUCLEOTIDE SEQUENCE [LARGE SCALE GENOMIC DNA]</scope>
    <source>
        <strain evidence="1">Lst14</strain>
    </source>
</reference>
<dbReference type="InParanoid" id="A0A482XSJ7"/>
<dbReference type="CDD" id="cd01670">
    <property type="entry name" value="Death"/>
    <property type="match status" value="1"/>
</dbReference>
<evidence type="ECO:0008006" key="3">
    <source>
        <dbReference type="Google" id="ProtNLM"/>
    </source>
</evidence>
<protein>
    <recommendedName>
        <fullName evidence="3">Death domain-containing protein</fullName>
    </recommendedName>
</protein>
<organism evidence="1 2">
    <name type="scientific">Laodelphax striatellus</name>
    <name type="common">Small brown planthopper</name>
    <name type="synonym">Delphax striatella</name>
    <dbReference type="NCBI Taxonomy" id="195883"/>
    <lineage>
        <taxon>Eukaryota</taxon>
        <taxon>Metazoa</taxon>
        <taxon>Ecdysozoa</taxon>
        <taxon>Arthropoda</taxon>
        <taxon>Hexapoda</taxon>
        <taxon>Insecta</taxon>
        <taxon>Pterygota</taxon>
        <taxon>Neoptera</taxon>
        <taxon>Paraneoptera</taxon>
        <taxon>Hemiptera</taxon>
        <taxon>Auchenorrhyncha</taxon>
        <taxon>Fulgoroidea</taxon>
        <taxon>Delphacidae</taxon>
        <taxon>Criomorphinae</taxon>
        <taxon>Laodelphax</taxon>
    </lineage>
</organism>
<dbReference type="Gene3D" id="1.10.533.10">
    <property type="entry name" value="Death Domain, Fas"/>
    <property type="match status" value="1"/>
</dbReference>
<comment type="caution">
    <text evidence="1">The sequence shown here is derived from an EMBL/GenBank/DDBJ whole genome shotgun (WGS) entry which is preliminary data.</text>
</comment>
<dbReference type="EMBL" id="QKKF02000793">
    <property type="protein sequence ID" value="RZF48983.1"/>
    <property type="molecule type" value="Genomic_DNA"/>
</dbReference>
<dbReference type="SUPFAM" id="SSF47986">
    <property type="entry name" value="DEATH domain"/>
    <property type="match status" value="1"/>
</dbReference>
<name>A0A482XSJ7_LAOST</name>
<dbReference type="AlphaFoldDB" id="A0A482XSJ7"/>
<sequence>MFPACNHVDPSILKLNTSYDTILNILLQSNDLDLNFIKVKYKMTKRKLEMIDSSSTLVRTLEKIGECNAFDKFHTVEFLAVFVNNNELKDLVAKHRNLLDDTDYDWYLITNKYAAKIGEQANEKVKFITKEAGLSEKDVNAICKYIGLDKWKPLARHMKDVNSQYIFNKCLISEIDSKNTTTELKLREVMKRFLEKTDGSSARKELINVLIKIKRRDLAKSLETS</sequence>
<evidence type="ECO:0000313" key="2">
    <source>
        <dbReference type="Proteomes" id="UP000291343"/>
    </source>
</evidence>
<evidence type="ECO:0000313" key="1">
    <source>
        <dbReference type="EMBL" id="RZF48983.1"/>
    </source>
</evidence>
<proteinExistence type="predicted"/>